<evidence type="ECO:0008006" key="4">
    <source>
        <dbReference type="Google" id="ProtNLM"/>
    </source>
</evidence>
<feature type="compositionally biased region" description="Basic and acidic residues" evidence="1">
    <location>
        <begin position="260"/>
        <end position="284"/>
    </location>
</feature>
<dbReference type="Proteomes" id="UP000054561">
    <property type="component" value="Unassembled WGS sequence"/>
</dbReference>
<feature type="compositionally biased region" description="Polar residues" evidence="1">
    <location>
        <begin position="767"/>
        <end position="778"/>
    </location>
</feature>
<feature type="compositionally biased region" description="Basic and acidic residues" evidence="1">
    <location>
        <begin position="136"/>
        <end position="145"/>
    </location>
</feature>
<proteinExistence type="predicted"/>
<dbReference type="OMA" id="QWIEAFK"/>
<dbReference type="GeneID" id="24268693"/>
<dbReference type="RefSeq" id="XP_012336419.1">
    <property type="nucleotide sequence ID" value="XM_012480996.1"/>
</dbReference>
<name>A0A0D9QIT6_PLAFR</name>
<sequence>MQFEQREKHTQTEELQDVTTKYEHPAKDGCNGRAVGSLEDNSIKGEMSVSSVETICSYSSGGSRVDEVAETGQAREVSETSETSEAKEAQGKKEVGGTSKTSQTDVTHKTSQTDVTHKTSQTDVTHRTNINNRADVAARPRERGRSPTPGHSSYTRQTSLSCALGRISSNYVMHASNNTSRVAEWGSRMSASTSVNLCKVTKLINLREDLPSSAMYIGNGTDGGRKVEVQEEEEMPQKSVTHVRSCSMDSHHIGVTQTERSCESGLEHDGDMKRGPSGKEDNDKTCNSCTESSELQLAKDQSYDLCSSNKRVFIQGIQKKNYHMNGTNTFTYLNEVLEKTYKETVELDGSEYIFLYDICVQDGDASSQLDKRGEFIQNSSWGASASVHTTIPLEEENEVLTLNVYNKYINIFHSFSNKMNKIRRLIYPIEADVSAGYACTGSLASTAGAASKVGSDNHPETHRRRDGQASHMGGTRGRMVVGGLDETNLESIQTLFAEEGGQMRSSPKMKLLDRINCLILTAMGRSGTEEGNSTAGEDTSNSSTANLVGDSTAKMASHLHANSSPRKTTQLLTPLDVGKIKQHMKCSANRRVHESDIYDIQIMKRGYFYLNVRNGHWDEYYCVLFHLKNNNVLFKNDLLYTHYCRVYDRGVLHNVLNSPDLYSNYFIAFFKDPNFELNKLTNLDLCIIIRKNYYPFVIELSRSKKASVIIHTGQDIFLHVDQTEAERVKSSLILFDINSEPFYLIPFEWFPDDGVAVRSAGGRVNKGTANEPSPQGSTPRRGRVKLQYGLLKEWNDCLYSVMEKAKQKNTNVCDKRGQSEKTHYVNRKFSQWIEAFKKERNIQEHAV</sequence>
<feature type="compositionally biased region" description="Basic and acidic residues" evidence="1">
    <location>
        <begin position="1"/>
        <end position="12"/>
    </location>
</feature>
<feature type="region of interest" description="Disordered" evidence="1">
    <location>
        <begin position="526"/>
        <end position="547"/>
    </location>
</feature>
<evidence type="ECO:0000313" key="3">
    <source>
        <dbReference type="Proteomes" id="UP000054561"/>
    </source>
</evidence>
<feature type="compositionally biased region" description="Basic and acidic residues" evidence="1">
    <location>
        <begin position="84"/>
        <end position="95"/>
    </location>
</feature>
<feature type="region of interest" description="Disordered" evidence="1">
    <location>
        <begin position="1"/>
        <end position="157"/>
    </location>
</feature>
<dbReference type="OrthoDB" id="387338at2759"/>
<accession>A0A0D9QIT6</accession>
<protein>
    <recommendedName>
        <fullName evidence="4">PH domain-containing protein</fullName>
    </recommendedName>
</protein>
<feature type="region of interest" description="Disordered" evidence="1">
    <location>
        <begin position="762"/>
        <end position="781"/>
    </location>
</feature>
<organism evidence="2 3">
    <name type="scientific">Plasmodium fragile</name>
    <dbReference type="NCBI Taxonomy" id="5857"/>
    <lineage>
        <taxon>Eukaryota</taxon>
        <taxon>Sar</taxon>
        <taxon>Alveolata</taxon>
        <taxon>Apicomplexa</taxon>
        <taxon>Aconoidasida</taxon>
        <taxon>Haemosporida</taxon>
        <taxon>Plasmodiidae</taxon>
        <taxon>Plasmodium</taxon>
        <taxon>Plasmodium (Plasmodium)</taxon>
    </lineage>
</organism>
<feature type="region of interest" description="Disordered" evidence="1">
    <location>
        <begin position="449"/>
        <end position="476"/>
    </location>
</feature>
<gene>
    <name evidence="2" type="ORF">AK88_03379</name>
</gene>
<evidence type="ECO:0000313" key="2">
    <source>
        <dbReference type="EMBL" id="KJP86980.1"/>
    </source>
</evidence>
<dbReference type="EMBL" id="KQ001682">
    <property type="protein sequence ID" value="KJP86980.1"/>
    <property type="molecule type" value="Genomic_DNA"/>
</dbReference>
<keyword evidence="3" id="KW-1185">Reference proteome</keyword>
<evidence type="ECO:0000256" key="1">
    <source>
        <dbReference type="SAM" id="MobiDB-lite"/>
    </source>
</evidence>
<feature type="compositionally biased region" description="Polar residues" evidence="1">
    <location>
        <begin position="529"/>
        <end position="546"/>
    </location>
</feature>
<feature type="compositionally biased region" description="Polar residues" evidence="1">
    <location>
        <begin position="98"/>
        <end position="132"/>
    </location>
</feature>
<feature type="region of interest" description="Disordered" evidence="1">
    <location>
        <begin position="257"/>
        <end position="285"/>
    </location>
</feature>
<dbReference type="VEuPathDB" id="PlasmoDB:AK88_03379"/>
<dbReference type="AlphaFoldDB" id="A0A0D9QIT6"/>
<feature type="compositionally biased region" description="Polar residues" evidence="1">
    <location>
        <begin position="48"/>
        <end position="62"/>
    </location>
</feature>
<reference evidence="2 3" key="1">
    <citation type="submission" date="2014-03" db="EMBL/GenBank/DDBJ databases">
        <title>The Genome Sequence of Plasmodium fragile nilgiri.</title>
        <authorList>
            <consortium name="The Broad Institute Genomics Platform"/>
            <consortium name="The Broad Institute Genome Sequencing Center for Infectious Disease"/>
            <person name="Neafsey D."/>
            <person name="Duraisingh M."/>
            <person name="Young S.K."/>
            <person name="Zeng Q."/>
            <person name="Gargeya S."/>
            <person name="Abouelleil A."/>
            <person name="Alvarado L."/>
            <person name="Chapman S.B."/>
            <person name="Gainer-Dewar J."/>
            <person name="Goldberg J."/>
            <person name="Griggs A."/>
            <person name="Gujja S."/>
            <person name="Hansen M."/>
            <person name="Howarth C."/>
            <person name="Imamovic A."/>
            <person name="Larimer J."/>
            <person name="Pearson M."/>
            <person name="Poon T.W."/>
            <person name="Priest M."/>
            <person name="Roberts A."/>
            <person name="Saif S."/>
            <person name="Shea T."/>
            <person name="Sykes S."/>
            <person name="Wortman J."/>
            <person name="Nusbaum C."/>
            <person name="Birren B."/>
        </authorList>
    </citation>
    <scope>NUCLEOTIDE SEQUENCE [LARGE SCALE GENOMIC DNA]</scope>
    <source>
        <strain evidence="3">nilgiri</strain>
    </source>
</reference>